<gene>
    <name evidence="1" type="ORF">LRP50_05190</name>
</gene>
<organism evidence="1 2">
    <name type="scientific">Enterovibrio gelatinilyticus</name>
    <dbReference type="NCBI Taxonomy" id="2899819"/>
    <lineage>
        <taxon>Bacteria</taxon>
        <taxon>Pseudomonadati</taxon>
        <taxon>Pseudomonadota</taxon>
        <taxon>Gammaproteobacteria</taxon>
        <taxon>Vibrionales</taxon>
        <taxon>Vibrionaceae</taxon>
        <taxon>Enterovibrio</taxon>
    </lineage>
</organism>
<evidence type="ECO:0000313" key="2">
    <source>
        <dbReference type="Proteomes" id="UP001149400"/>
    </source>
</evidence>
<comment type="caution">
    <text evidence="1">The sequence shown here is derived from an EMBL/GenBank/DDBJ whole genome shotgun (WGS) entry which is preliminary data.</text>
</comment>
<proteinExistence type="predicted"/>
<accession>A0ABT5QYY8</accession>
<sequence>MSQRISGKNLKFLLGGLKINAQKWTLSITDGDAVTYTNGIPDGYVDGEVSAAGDLEVNTANFNLILAAAKVKGSFRGLGTFDAKGFGAVGRDVLNIDMFGVKLKISDLIDADSAGGSALIHKITFDITSPDFININGVPYLRPDEAVDILG</sequence>
<dbReference type="InterPro" id="IPR019708">
    <property type="entry name" value="Phage_HP1_Orf24"/>
</dbReference>
<dbReference type="Pfam" id="PF10772">
    <property type="entry name" value="Phage_HP1_Orf24"/>
    <property type="match status" value="1"/>
</dbReference>
<evidence type="ECO:0000313" key="1">
    <source>
        <dbReference type="EMBL" id="MDD1792522.1"/>
    </source>
</evidence>
<dbReference type="Proteomes" id="UP001149400">
    <property type="component" value="Unassembled WGS sequence"/>
</dbReference>
<dbReference type="EMBL" id="JAJUBC010000004">
    <property type="protein sequence ID" value="MDD1792522.1"/>
    <property type="molecule type" value="Genomic_DNA"/>
</dbReference>
<name>A0ABT5QYY8_9GAMM</name>
<protein>
    <submittedName>
        <fullName evidence="1">DUF2597 family protein</fullName>
    </submittedName>
</protein>
<keyword evidence="2" id="KW-1185">Reference proteome</keyword>
<reference evidence="1" key="1">
    <citation type="submission" date="2021-12" db="EMBL/GenBank/DDBJ databases">
        <title>Enterovibrio ZSDZ35 sp. nov. and Enterovibrio ZSDZ42 sp. nov., isolated from coastal seawater in Qingdao.</title>
        <authorList>
            <person name="Zhang P."/>
        </authorList>
    </citation>
    <scope>NUCLEOTIDE SEQUENCE</scope>
    <source>
        <strain evidence="1">ZSDZ42</strain>
    </source>
</reference>
<dbReference type="RefSeq" id="WP_274163421.1">
    <property type="nucleotide sequence ID" value="NZ_JAJUBC010000004.1"/>
</dbReference>